<dbReference type="SUPFAM" id="SSF48726">
    <property type="entry name" value="Immunoglobulin"/>
    <property type="match status" value="1"/>
</dbReference>
<evidence type="ECO:0000313" key="2">
    <source>
        <dbReference type="EMBL" id="EMP41578.1"/>
    </source>
</evidence>
<dbReference type="Pfam" id="PF13895">
    <property type="entry name" value="Ig_2"/>
    <property type="match status" value="1"/>
</dbReference>
<reference evidence="3" key="1">
    <citation type="journal article" date="2013" name="Nat. Genet.">
        <title>The draft genomes of soft-shell turtle and green sea turtle yield insights into the development and evolution of the turtle-specific body plan.</title>
        <authorList>
            <person name="Wang Z."/>
            <person name="Pascual-Anaya J."/>
            <person name="Zadissa A."/>
            <person name="Li W."/>
            <person name="Niimura Y."/>
            <person name="Huang Z."/>
            <person name="Li C."/>
            <person name="White S."/>
            <person name="Xiong Z."/>
            <person name="Fang D."/>
            <person name="Wang B."/>
            <person name="Ming Y."/>
            <person name="Chen Y."/>
            <person name="Zheng Y."/>
            <person name="Kuraku S."/>
            <person name="Pignatelli M."/>
            <person name="Herrero J."/>
            <person name="Beal K."/>
            <person name="Nozawa M."/>
            <person name="Li Q."/>
            <person name="Wang J."/>
            <person name="Zhang H."/>
            <person name="Yu L."/>
            <person name="Shigenobu S."/>
            <person name="Wang J."/>
            <person name="Liu J."/>
            <person name="Flicek P."/>
            <person name="Searle S."/>
            <person name="Wang J."/>
            <person name="Kuratani S."/>
            <person name="Yin Y."/>
            <person name="Aken B."/>
            <person name="Zhang G."/>
            <person name="Irie N."/>
        </authorList>
    </citation>
    <scope>NUCLEOTIDE SEQUENCE [LARGE SCALE GENOMIC DNA]</scope>
</reference>
<accession>M7CA98</accession>
<dbReference type="InterPro" id="IPR013783">
    <property type="entry name" value="Ig-like_fold"/>
</dbReference>
<dbReference type="Proteomes" id="UP000031443">
    <property type="component" value="Unassembled WGS sequence"/>
</dbReference>
<dbReference type="Gene3D" id="2.60.40.10">
    <property type="entry name" value="Immunoglobulins"/>
    <property type="match status" value="1"/>
</dbReference>
<protein>
    <recommendedName>
        <fullName evidence="1">Ig-like domain-containing protein</fullName>
    </recommendedName>
</protein>
<keyword evidence="3" id="KW-1185">Reference proteome</keyword>
<organism evidence="2 3">
    <name type="scientific">Chelonia mydas</name>
    <name type="common">Green sea-turtle</name>
    <name type="synonym">Chelonia agassizi</name>
    <dbReference type="NCBI Taxonomy" id="8469"/>
    <lineage>
        <taxon>Eukaryota</taxon>
        <taxon>Metazoa</taxon>
        <taxon>Chordata</taxon>
        <taxon>Craniata</taxon>
        <taxon>Vertebrata</taxon>
        <taxon>Euteleostomi</taxon>
        <taxon>Archelosauria</taxon>
        <taxon>Testudinata</taxon>
        <taxon>Testudines</taxon>
        <taxon>Cryptodira</taxon>
        <taxon>Durocryptodira</taxon>
        <taxon>Americhelydia</taxon>
        <taxon>Chelonioidea</taxon>
        <taxon>Cheloniidae</taxon>
        <taxon>Chelonia</taxon>
    </lineage>
</organism>
<dbReference type="InterPro" id="IPR007110">
    <property type="entry name" value="Ig-like_dom"/>
</dbReference>
<gene>
    <name evidence="2" type="ORF">UY3_01170</name>
</gene>
<dbReference type="EMBL" id="KB487851">
    <property type="protein sequence ID" value="EMP41578.1"/>
    <property type="molecule type" value="Genomic_DNA"/>
</dbReference>
<dbReference type="AlphaFoldDB" id="M7CA98"/>
<proteinExistence type="predicted"/>
<name>M7CA98_CHEMY</name>
<dbReference type="PROSITE" id="PS50835">
    <property type="entry name" value="IG_LIKE"/>
    <property type="match status" value="1"/>
</dbReference>
<dbReference type="InterPro" id="IPR036179">
    <property type="entry name" value="Ig-like_dom_sf"/>
</dbReference>
<evidence type="ECO:0000259" key="1">
    <source>
        <dbReference type="PROSITE" id="PS50835"/>
    </source>
</evidence>
<evidence type="ECO:0000313" key="3">
    <source>
        <dbReference type="Proteomes" id="UP000031443"/>
    </source>
</evidence>
<sequence>MAPNILWQTAPLASPEKGTTDSPINGFHPFPSPGVLPAPIFYMSQTSVWAGNSVLLQCSVFSQTPATRIVFCKDGEEISSQRCLEEKVTYDYVCEVSNDSSGSYSCGYEIKDSDNQVNGSQLSPAQHLRVTGDPSNPNTLQKLLHSI</sequence>
<feature type="domain" description="Ig-like" evidence="1">
    <location>
        <begin position="33"/>
        <end position="123"/>
    </location>
</feature>